<evidence type="ECO:0000256" key="1">
    <source>
        <dbReference type="ARBA" id="ARBA00023015"/>
    </source>
</evidence>
<keyword evidence="3" id="KW-0804">Transcription</keyword>
<dbReference type="AlphaFoldDB" id="A0A5B8VQP6"/>
<dbReference type="InterPro" id="IPR018062">
    <property type="entry name" value="HTH_AraC-typ_CS"/>
</dbReference>
<dbReference type="EMBL" id="CP042434">
    <property type="protein sequence ID" value="QEC73800.1"/>
    <property type="molecule type" value="Genomic_DNA"/>
</dbReference>
<dbReference type="Gene3D" id="1.10.10.60">
    <property type="entry name" value="Homeodomain-like"/>
    <property type="match status" value="2"/>
</dbReference>
<name>A0A5B8VQP6_9BACT</name>
<dbReference type="PROSITE" id="PS00041">
    <property type="entry name" value="HTH_ARAC_FAMILY_1"/>
    <property type="match status" value="1"/>
</dbReference>
<evidence type="ECO:0000313" key="6">
    <source>
        <dbReference type="Proteomes" id="UP000321291"/>
    </source>
</evidence>
<dbReference type="KEGG" id="agi:FSB73_21150"/>
<feature type="domain" description="HTH araC/xylS-type" evidence="4">
    <location>
        <begin position="180"/>
        <end position="278"/>
    </location>
</feature>
<dbReference type="PROSITE" id="PS01124">
    <property type="entry name" value="HTH_ARAC_FAMILY_2"/>
    <property type="match status" value="1"/>
</dbReference>
<dbReference type="InterPro" id="IPR011051">
    <property type="entry name" value="RmlC_Cupin_sf"/>
</dbReference>
<sequence length="295" mass="33401">MKPKIQKLPIKASNSFVAEVFRTPLFEVGWHQHIEFELILFLEGSGLSFIGNHVGEFESGDIYFLGTNLPHTFQKHSSELITSAIVVQFREDFWGEGFLQMPECDTLRQLFTISGQGLKITNEIKVELNSLIETLEKASGFSRVLLLGQCLELIAGSKAFHIVSKGEIKPTSGKLNSQIDKVFKYTIENFKESITLADVADIACMSIPAFCNFFKRSTQKTYITYLSEIRVGYACRLLIETENSVLEICYESGYNTLANFHKQFLKIKKMTPLHYRKSFDPARISRGTNIGIALE</sequence>
<dbReference type="GO" id="GO:0043565">
    <property type="term" value="F:sequence-specific DNA binding"/>
    <property type="evidence" value="ECO:0007669"/>
    <property type="project" value="InterPro"/>
</dbReference>
<dbReference type="Proteomes" id="UP000321291">
    <property type="component" value="Chromosome"/>
</dbReference>
<evidence type="ECO:0000313" key="5">
    <source>
        <dbReference type="EMBL" id="QEC73800.1"/>
    </source>
</evidence>
<dbReference type="InterPro" id="IPR018060">
    <property type="entry name" value="HTH_AraC"/>
</dbReference>
<organism evidence="5 6">
    <name type="scientific">Arachidicoccus ginsenosidivorans</name>
    <dbReference type="NCBI Taxonomy" id="496057"/>
    <lineage>
        <taxon>Bacteria</taxon>
        <taxon>Pseudomonadati</taxon>
        <taxon>Bacteroidota</taxon>
        <taxon>Chitinophagia</taxon>
        <taxon>Chitinophagales</taxon>
        <taxon>Chitinophagaceae</taxon>
        <taxon>Arachidicoccus</taxon>
    </lineage>
</organism>
<evidence type="ECO:0000256" key="3">
    <source>
        <dbReference type="ARBA" id="ARBA00023163"/>
    </source>
</evidence>
<dbReference type="SMART" id="SM00342">
    <property type="entry name" value="HTH_ARAC"/>
    <property type="match status" value="1"/>
</dbReference>
<protein>
    <submittedName>
        <fullName evidence="5">Helix-turn-helix domain-containing protein</fullName>
    </submittedName>
</protein>
<proteinExistence type="predicted"/>
<keyword evidence="6" id="KW-1185">Reference proteome</keyword>
<dbReference type="InterPro" id="IPR014710">
    <property type="entry name" value="RmlC-like_jellyroll"/>
</dbReference>
<dbReference type="SUPFAM" id="SSF46689">
    <property type="entry name" value="Homeodomain-like"/>
    <property type="match status" value="2"/>
</dbReference>
<dbReference type="RefSeq" id="WP_146786899.1">
    <property type="nucleotide sequence ID" value="NZ_CP042434.1"/>
</dbReference>
<dbReference type="InterPro" id="IPR003313">
    <property type="entry name" value="AraC-bd"/>
</dbReference>
<dbReference type="Gene3D" id="2.60.120.10">
    <property type="entry name" value="Jelly Rolls"/>
    <property type="match status" value="1"/>
</dbReference>
<dbReference type="InterPro" id="IPR009057">
    <property type="entry name" value="Homeodomain-like_sf"/>
</dbReference>
<dbReference type="Pfam" id="PF12833">
    <property type="entry name" value="HTH_18"/>
    <property type="match status" value="1"/>
</dbReference>
<accession>A0A5B8VQP6</accession>
<gene>
    <name evidence="5" type="ORF">FSB73_21150</name>
</gene>
<dbReference type="SUPFAM" id="SSF51182">
    <property type="entry name" value="RmlC-like cupins"/>
    <property type="match status" value="1"/>
</dbReference>
<evidence type="ECO:0000256" key="2">
    <source>
        <dbReference type="ARBA" id="ARBA00023125"/>
    </source>
</evidence>
<evidence type="ECO:0000259" key="4">
    <source>
        <dbReference type="PROSITE" id="PS01124"/>
    </source>
</evidence>
<dbReference type="OrthoDB" id="745435at2"/>
<dbReference type="PANTHER" id="PTHR43280:SF27">
    <property type="entry name" value="TRANSCRIPTIONAL REGULATOR MTLR"/>
    <property type="match status" value="1"/>
</dbReference>
<dbReference type="Pfam" id="PF02311">
    <property type="entry name" value="AraC_binding"/>
    <property type="match status" value="1"/>
</dbReference>
<reference evidence="5 6" key="1">
    <citation type="journal article" date="2017" name="Int. J. Syst. Evol. Microbiol.">
        <title>Arachidicoccus ginsenosidivorans sp. nov., with ginsenoside-converting activity isolated from ginseng cultivating soil.</title>
        <authorList>
            <person name="Siddiqi M.Z."/>
            <person name="Aslam Z."/>
            <person name="Im W.T."/>
        </authorList>
    </citation>
    <scope>NUCLEOTIDE SEQUENCE [LARGE SCALE GENOMIC DNA]</scope>
    <source>
        <strain evidence="5 6">Gsoil 809</strain>
    </source>
</reference>
<dbReference type="PANTHER" id="PTHR43280">
    <property type="entry name" value="ARAC-FAMILY TRANSCRIPTIONAL REGULATOR"/>
    <property type="match status" value="1"/>
</dbReference>
<keyword evidence="1" id="KW-0805">Transcription regulation</keyword>
<keyword evidence="2" id="KW-0238">DNA-binding</keyword>
<dbReference type="GO" id="GO:0003700">
    <property type="term" value="F:DNA-binding transcription factor activity"/>
    <property type="evidence" value="ECO:0007669"/>
    <property type="project" value="InterPro"/>
</dbReference>